<dbReference type="PANTHER" id="PTHR23275">
    <property type="entry name" value="CABRIOLET.-RELATED"/>
    <property type="match status" value="1"/>
</dbReference>
<dbReference type="InterPro" id="IPR005127">
    <property type="entry name" value="Giardia_VSP"/>
</dbReference>
<feature type="compositionally biased region" description="Basic and acidic residues" evidence="1">
    <location>
        <begin position="1"/>
        <end position="12"/>
    </location>
</feature>
<dbReference type="EMBL" id="AHHH01000099">
    <property type="protein sequence ID" value="ESU42035.1"/>
    <property type="molecule type" value="Genomic_DNA"/>
</dbReference>
<protein>
    <submittedName>
        <fullName evidence="3">Variant-specific surface protein</fullName>
    </submittedName>
</protein>
<dbReference type="SMART" id="SM00261">
    <property type="entry name" value="FU"/>
    <property type="match status" value="5"/>
</dbReference>
<dbReference type="InterPro" id="IPR006212">
    <property type="entry name" value="Furin_repeat"/>
</dbReference>
<feature type="domain" description="EGF-like" evidence="2">
    <location>
        <begin position="565"/>
        <end position="601"/>
    </location>
</feature>
<dbReference type="Pfam" id="PF03302">
    <property type="entry name" value="VSP"/>
    <property type="match status" value="2"/>
</dbReference>
<evidence type="ECO:0000313" key="3">
    <source>
        <dbReference type="EMBL" id="ESU42035.1"/>
    </source>
</evidence>
<dbReference type="VEuPathDB" id="GiardiaDB:DHA2_152392"/>
<dbReference type="InterPro" id="IPR000742">
    <property type="entry name" value="EGF"/>
</dbReference>
<dbReference type="VEuPathDB" id="GiardiaDB:QR46_4840"/>
<dbReference type="SMART" id="SM00181">
    <property type="entry name" value="EGF"/>
    <property type="match status" value="5"/>
</dbReference>
<dbReference type="SUPFAM" id="SSF57184">
    <property type="entry name" value="Growth factor receptor domain"/>
    <property type="match status" value="4"/>
</dbReference>
<gene>
    <name evidence="3" type="ORF">GSB_153699</name>
</gene>
<dbReference type="AlphaFoldDB" id="V6TYF0"/>
<sequence length="674" mass="69050">MRDEEARAERPGAGEARNPRTACTPSSDASAAGTCKVCGVHVSESEYCSECNSPDTHAPVNGQCADVNTEGQDKTLCPQHAAGKCTQCGGNSLLYMGGCYEASEGKPGYNLCTLASNGVCTEAAPGYFLSPLKANNKDSVVSCSDTTGFTDTDKTYKGVENCEACDGSALTDAQGGTAKCTRCGGGKYLKDNTCVDSADDCSDGYAAKEDSDSGNRCIKCDDADNGGIADCTQCTATASPTRSGAPLVTCSQCSSSKKVRPDKKGCIDTCPTNSSEKSGVCECTEGYTPDETGCTQNTTPQCTTPDCKACDNPAKDSEICTECVENKYLTPTSQCVDNCGKLGNYYGAADRKCKECTVVNCAECSTDGSCKTCNSGFYLDTKECKACHESCKSCSGEGATKCTACPAGKILKYNEADGQCTEQCVVNTAAESGNCKVCGLTVEGTAYCSECAMGSEYPQNGVCAPKTTRAATCSDASISGGVCTTCSAGYFRMNGGCYETSKYPGKSVCTEAASTGGTCQTAAPGYKVDNGNLVTCPEGCKACSDASTCTDCADGYVLVGNACSKCDASCLSCETGATKCKACASGYYKTASGSGACTSCEADSGGITGVKGCASCAAPSSKAGPVLCYLVGMAPLPPSPHVSIDMSAWPLVSHVSPAPCRCVTWWQSVPRGSE</sequence>
<feature type="domain" description="EGF-like" evidence="2">
    <location>
        <begin position="252"/>
        <end position="295"/>
    </location>
</feature>
<comment type="caution">
    <text evidence="3">The sequence shown here is derived from an EMBL/GenBank/DDBJ whole genome shotgun (WGS) entry which is preliminary data.</text>
</comment>
<name>V6TYF0_GIAIN</name>
<feature type="domain" description="EGF-like" evidence="2">
    <location>
        <begin position="535"/>
        <end position="564"/>
    </location>
</feature>
<dbReference type="InterPro" id="IPR009030">
    <property type="entry name" value="Growth_fac_rcpt_cys_sf"/>
</dbReference>
<reference evidence="4" key="1">
    <citation type="submission" date="2012-02" db="EMBL/GenBank/DDBJ databases">
        <title>Genome sequencing of Giardia lamblia Genotypes A2 and B isolates (DH and GS) and comparative analysis with the genomes of Genotypes A1 and E (WB and Pig).</title>
        <authorList>
            <person name="Adam R."/>
            <person name="Dahlstrom E."/>
            <person name="Martens C."/>
            <person name="Bruno D."/>
            <person name="Barbian K."/>
            <person name="Porcella S.F."/>
            <person name="Nash T."/>
        </authorList>
    </citation>
    <scope>NUCLEOTIDE SEQUENCE</scope>
    <source>
        <strain evidence="4">GS</strain>
    </source>
</reference>
<evidence type="ECO:0000259" key="2">
    <source>
        <dbReference type="SMART" id="SM00181"/>
    </source>
</evidence>
<evidence type="ECO:0000256" key="1">
    <source>
        <dbReference type="SAM" id="MobiDB-lite"/>
    </source>
</evidence>
<dbReference type="Proteomes" id="UP000018040">
    <property type="component" value="Unassembled WGS sequence"/>
</dbReference>
<accession>V6TYF0</accession>
<organism evidence="3 4">
    <name type="scientific">Giardia intestinalis</name>
    <name type="common">Giardia lamblia</name>
    <dbReference type="NCBI Taxonomy" id="5741"/>
    <lineage>
        <taxon>Eukaryota</taxon>
        <taxon>Metamonada</taxon>
        <taxon>Diplomonadida</taxon>
        <taxon>Hexamitidae</taxon>
        <taxon>Giardiinae</taxon>
        <taxon>Giardia</taxon>
    </lineage>
</organism>
<dbReference type="PANTHER" id="PTHR23275:SF100">
    <property type="entry name" value="EGF-LIKE DOMAIN-CONTAINING PROTEIN"/>
    <property type="match status" value="1"/>
</dbReference>
<dbReference type="OrthoDB" id="300641at2759"/>
<dbReference type="InterPro" id="IPR052798">
    <property type="entry name" value="Giardia_VSA"/>
</dbReference>
<dbReference type="Gene3D" id="2.10.220.10">
    <property type="entry name" value="Hormone Receptor, Insulin-like Growth Factor Receptor 1, Chain A, domain 2"/>
    <property type="match status" value="3"/>
</dbReference>
<reference evidence="3 4" key="2">
    <citation type="journal article" date="2013" name="Genome Biol. Evol.">
        <title>Genome sequencing of Giardia lamblia genotypes A2 and B isolates (DH and GS) and comparative analysis with the genomes of genotypes A1 and E (WB and Pig).</title>
        <authorList>
            <person name="Adam R.D."/>
            <person name="Dahlstrom E.W."/>
            <person name="Martens C.A."/>
            <person name="Bruno D.P."/>
            <person name="Barbian K.D."/>
            <person name="Ricklefs S.M."/>
            <person name="Hernandez M.M."/>
            <person name="Narla N.P."/>
            <person name="Patel R.B."/>
            <person name="Porcella S.F."/>
            <person name="Nash T.E."/>
        </authorList>
    </citation>
    <scope>NUCLEOTIDE SEQUENCE [LARGE SCALE GENOMIC DNA]</scope>
    <source>
        <strain evidence="3 4">GS</strain>
    </source>
</reference>
<dbReference type="VEuPathDB" id="GiardiaDB:GL50581_3171"/>
<feature type="domain" description="EGF-like" evidence="2">
    <location>
        <begin position="386"/>
        <end position="421"/>
    </location>
</feature>
<proteinExistence type="predicted"/>
<feature type="region of interest" description="Disordered" evidence="1">
    <location>
        <begin position="1"/>
        <end position="31"/>
    </location>
</feature>
<evidence type="ECO:0000313" key="4">
    <source>
        <dbReference type="Proteomes" id="UP000018040"/>
    </source>
</evidence>
<feature type="domain" description="EGF-like" evidence="2">
    <location>
        <begin position="355"/>
        <end position="385"/>
    </location>
</feature>
<dbReference type="CDD" id="cd00064">
    <property type="entry name" value="FU"/>
    <property type="match status" value="1"/>
</dbReference>
<dbReference type="VEuPathDB" id="GiardiaDB:QR46_4917"/>